<dbReference type="STRING" id="57664.SAMN05661003_101220"/>
<organism evidence="2 3">
    <name type="scientific">Desulfuromonas thiophila</name>
    <dbReference type="NCBI Taxonomy" id="57664"/>
    <lineage>
        <taxon>Bacteria</taxon>
        <taxon>Pseudomonadati</taxon>
        <taxon>Thermodesulfobacteriota</taxon>
        <taxon>Desulfuromonadia</taxon>
        <taxon>Desulfuromonadales</taxon>
        <taxon>Desulfuromonadaceae</taxon>
        <taxon>Desulfuromonas</taxon>
    </lineage>
</organism>
<reference evidence="3" key="1">
    <citation type="submission" date="2016-10" db="EMBL/GenBank/DDBJ databases">
        <authorList>
            <person name="Varghese N."/>
            <person name="Submissions S."/>
        </authorList>
    </citation>
    <scope>NUCLEOTIDE SEQUENCE [LARGE SCALE GENOMIC DNA]</scope>
    <source>
        <strain evidence="3">DSM 8987</strain>
    </source>
</reference>
<dbReference type="InterPro" id="IPR006674">
    <property type="entry name" value="HD_domain"/>
</dbReference>
<sequence>MTYQERKGQLVKALADFFEQDYRRIGHAIEVLQEAEKLLTEHPGADAEVLLASALLHDVGIKPSEERLGYNNGQTQEELGPPVASRILQHCGFTSCKIPLVAAIIGNHHSPSRIAAVELEILKQADRVVNRRSA</sequence>
<dbReference type="Pfam" id="PF01966">
    <property type="entry name" value="HD"/>
    <property type="match status" value="1"/>
</dbReference>
<dbReference type="AlphaFoldDB" id="A0A1G6XCF7"/>
<dbReference type="SUPFAM" id="SSF109604">
    <property type="entry name" value="HD-domain/PDEase-like"/>
    <property type="match status" value="1"/>
</dbReference>
<evidence type="ECO:0000259" key="1">
    <source>
        <dbReference type="Pfam" id="PF01966"/>
    </source>
</evidence>
<dbReference type="RefSeq" id="WP_092075381.1">
    <property type="nucleotide sequence ID" value="NZ_CALFZY010000006.1"/>
</dbReference>
<dbReference type="CDD" id="cd00077">
    <property type="entry name" value="HDc"/>
    <property type="match status" value="1"/>
</dbReference>
<proteinExistence type="predicted"/>
<evidence type="ECO:0000313" key="3">
    <source>
        <dbReference type="Proteomes" id="UP000243205"/>
    </source>
</evidence>
<accession>A0A1G6XCF7</accession>
<dbReference type="InterPro" id="IPR003607">
    <property type="entry name" value="HD/PDEase_dom"/>
</dbReference>
<protein>
    <submittedName>
        <fullName evidence="2">Metal dependent phosphohydrolase</fullName>
    </submittedName>
</protein>
<keyword evidence="2" id="KW-0378">Hydrolase</keyword>
<dbReference type="Gene3D" id="1.10.3210.10">
    <property type="entry name" value="Hypothetical protein af1432"/>
    <property type="match status" value="1"/>
</dbReference>
<feature type="domain" description="HD" evidence="1">
    <location>
        <begin position="24"/>
        <end position="129"/>
    </location>
</feature>
<dbReference type="Proteomes" id="UP000243205">
    <property type="component" value="Unassembled WGS sequence"/>
</dbReference>
<evidence type="ECO:0000313" key="2">
    <source>
        <dbReference type="EMBL" id="SDD75838.1"/>
    </source>
</evidence>
<dbReference type="GO" id="GO:0016787">
    <property type="term" value="F:hydrolase activity"/>
    <property type="evidence" value="ECO:0007669"/>
    <property type="project" value="UniProtKB-KW"/>
</dbReference>
<dbReference type="EMBL" id="FNAQ01000001">
    <property type="protein sequence ID" value="SDD75838.1"/>
    <property type="molecule type" value="Genomic_DNA"/>
</dbReference>
<keyword evidence="3" id="KW-1185">Reference proteome</keyword>
<name>A0A1G6XCF7_9BACT</name>
<dbReference type="OrthoDB" id="155250at2"/>
<gene>
    <name evidence="2" type="ORF">SAMN05661003_101220</name>
</gene>